<keyword evidence="6" id="KW-1185">Reference proteome</keyword>
<dbReference type="PANTHER" id="PTHR13451:SF0">
    <property type="entry name" value="CROSSOVER JUNCTION ENDONUCLEASE MUS81"/>
    <property type="match status" value="1"/>
</dbReference>
<gene>
    <name evidence="5" type="ORF">BSAL_34640</name>
</gene>
<dbReference type="Pfam" id="PF02037">
    <property type="entry name" value="SAP"/>
    <property type="match status" value="1"/>
</dbReference>
<dbReference type="GO" id="GO:0006308">
    <property type="term" value="P:DNA catabolic process"/>
    <property type="evidence" value="ECO:0007669"/>
    <property type="project" value="UniProtKB-UniRule"/>
</dbReference>
<evidence type="ECO:0000313" key="6">
    <source>
        <dbReference type="Proteomes" id="UP000051952"/>
    </source>
</evidence>
<dbReference type="InterPro" id="IPR003034">
    <property type="entry name" value="SAP_dom"/>
</dbReference>
<evidence type="ECO:0000259" key="4">
    <source>
        <dbReference type="PROSITE" id="PS50800"/>
    </source>
</evidence>
<dbReference type="GO" id="GO:0003677">
    <property type="term" value="F:DNA binding"/>
    <property type="evidence" value="ECO:0007669"/>
    <property type="project" value="UniProtKB-UniRule"/>
</dbReference>
<dbReference type="PROSITE" id="PS50800">
    <property type="entry name" value="SAP"/>
    <property type="match status" value="1"/>
</dbReference>
<dbReference type="GO" id="GO:0046872">
    <property type="term" value="F:metal ion binding"/>
    <property type="evidence" value="ECO:0007669"/>
    <property type="project" value="UniProtKB-UniRule"/>
</dbReference>
<dbReference type="GO" id="GO:0048476">
    <property type="term" value="C:Holliday junction resolvase complex"/>
    <property type="evidence" value="ECO:0007669"/>
    <property type="project" value="UniProtKB-UniRule"/>
</dbReference>
<dbReference type="SMART" id="SM00513">
    <property type="entry name" value="SAP"/>
    <property type="match status" value="1"/>
</dbReference>
<dbReference type="AlphaFoldDB" id="A0A0S4JS29"/>
<dbReference type="SUPFAM" id="SSF52980">
    <property type="entry name" value="Restriction endonuclease-like"/>
    <property type="match status" value="1"/>
</dbReference>
<dbReference type="GO" id="GO:0048257">
    <property type="term" value="F:3'-flap endonuclease activity"/>
    <property type="evidence" value="ECO:0007669"/>
    <property type="project" value="TreeGrafter"/>
</dbReference>
<reference evidence="6" key="1">
    <citation type="submission" date="2015-09" db="EMBL/GenBank/DDBJ databases">
        <authorList>
            <consortium name="Pathogen Informatics"/>
        </authorList>
    </citation>
    <scope>NUCLEOTIDE SEQUENCE [LARGE SCALE GENOMIC DNA]</scope>
    <source>
        <strain evidence="6">Lake Konstanz</strain>
    </source>
</reference>
<feature type="region of interest" description="Disordered" evidence="3">
    <location>
        <begin position="124"/>
        <end position="150"/>
    </location>
</feature>
<keyword evidence="2" id="KW-0233">DNA recombination</keyword>
<keyword evidence="2" id="KW-0479">Metal-binding</keyword>
<keyword evidence="1 2" id="KW-0378">Hydrolase</keyword>
<dbReference type="Pfam" id="PF02732">
    <property type="entry name" value="ERCC4"/>
    <property type="match status" value="1"/>
</dbReference>
<dbReference type="GO" id="GO:0008821">
    <property type="term" value="F:crossover junction DNA endonuclease activity"/>
    <property type="evidence" value="ECO:0007669"/>
    <property type="project" value="UniProtKB-UniRule"/>
</dbReference>
<dbReference type="Proteomes" id="UP000051952">
    <property type="component" value="Unassembled WGS sequence"/>
</dbReference>
<dbReference type="InterPro" id="IPR036361">
    <property type="entry name" value="SAP_dom_sf"/>
</dbReference>
<dbReference type="VEuPathDB" id="TriTrypDB:BSAL_34640"/>
<dbReference type="InterPro" id="IPR011335">
    <property type="entry name" value="Restrct_endonuc-II-like"/>
</dbReference>
<comment type="subcellular location">
    <subcellularLocation>
        <location evidence="2">Nucleus</location>
    </subcellularLocation>
</comment>
<dbReference type="SMART" id="SM00891">
    <property type="entry name" value="ERCC4"/>
    <property type="match status" value="1"/>
</dbReference>
<keyword evidence="2" id="KW-0539">Nucleus</keyword>
<comment type="function">
    <text evidence="2">Interacts with EME1 to form a DNA structure-specific endonuclease with substrate preference for branched DNA structures with a 5'-end at the branch nick. Typical substrates include 3'-flap structures, D-loops, replication forks and nicked Holliday junctions. May be required in mitosis for the processing of stalled or collapsed replication fork intermediates. May be required in meiosis for the repair of meiosis-specific double strand breaks subsequent to single-end invasion (SEI).</text>
</comment>
<dbReference type="Gene3D" id="1.10.720.30">
    <property type="entry name" value="SAP domain"/>
    <property type="match status" value="1"/>
</dbReference>
<protein>
    <recommendedName>
        <fullName evidence="2">Crossover junction endonuclease MUS81</fullName>
        <ecNumber evidence="2">3.1.22.-</ecNumber>
    </recommendedName>
</protein>
<dbReference type="GO" id="GO:0005634">
    <property type="term" value="C:nucleus"/>
    <property type="evidence" value="ECO:0007669"/>
    <property type="project" value="UniProtKB-SubCell"/>
</dbReference>
<evidence type="ECO:0000256" key="2">
    <source>
        <dbReference type="RuleBase" id="RU369042"/>
    </source>
</evidence>
<keyword evidence="2" id="KW-0234">DNA repair</keyword>
<accession>A0A0S4JS29</accession>
<dbReference type="GO" id="GO:0031573">
    <property type="term" value="P:mitotic intra-S DNA damage checkpoint signaling"/>
    <property type="evidence" value="ECO:0007669"/>
    <property type="project" value="TreeGrafter"/>
</dbReference>
<evidence type="ECO:0000313" key="5">
    <source>
        <dbReference type="EMBL" id="CUG91893.1"/>
    </source>
</evidence>
<dbReference type="PANTHER" id="PTHR13451">
    <property type="entry name" value="CLASS II CROSSOVER JUNCTION ENDONUCLEASE MUS81"/>
    <property type="match status" value="1"/>
</dbReference>
<feature type="domain" description="SAP" evidence="4">
    <location>
        <begin position="76"/>
        <end position="110"/>
    </location>
</feature>
<dbReference type="EMBL" id="CYKH01001979">
    <property type="protein sequence ID" value="CUG91893.1"/>
    <property type="molecule type" value="Genomic_DNA"/>
</dbReference>
<comment type="similarity">
    <text evidence="2">Belongs to the XPF family.</text>
</comment>
<sequence length="541" mass="59051">MSGANAVSLLLACNAENIPMTERTALEKIVNLLIYRYFDPDGVLDQIDGDAVEAQRHKERSLGQTTCVSTTPAGQYDKLSLPQLKAKCHAHGLLTSGSRDELRDRLARAQQRGLLEVEPKPLAVPRTSTIPGRARENDDSSSRCGNPPPAAVRGVRITMAQFATRQVSEASSRPTVSTQQQTVVIAVDKRERARVGGGGLLQARSAFVDILESAAENITQRCCTLKVLSHTLPCGDFAVLLPIDDAVSPSVVNDSTSESNPLKVFRYAPLIVERKTFNDLLGSVVSSHLAEQKELMKKVPTFNGVAVLIIEGSAPEWGKLRSEERQRILSSSVTASLVDRFRVVWTRSTVETAAFVVQLAQESYEQHIKKLNHLRAAQQTDAKRISEECCELTDAAIQSLRHELQQNSMALRMLSCAQGISSATARCILECLDSSAVVGGGPCATAAPQPPPLVKEATRGSTMMNVWRLSKHIGGGACGGGDGGVERNLNVREKQVDRHDEEREKQYFDRVVDQLQRSAIDTNSKKRSFALLTHFLSSDAY</sequence>
<evidence type="ECO:0000256" key="3">
    <source>
        <dbReference type="SAM" id="MobiDB-lite"/>
    </source>
</evidence>
<dbReference type="Gene3D" id="3.40.50.10130">
    <property type="match status" value="1"/>
</dbReference>
<evidence type="ECO:0000256" key="1">
    <source>
        <dbReference type="ARBA" id="ARBA00022801"/>
    </source>
</evidence>
<proteinExistence type="inferred from homology"/>
<keyword evidence="2" id="KW-0460">Magnesium</keyword>
<dbReference type="GO" id="GO:0000712">
    <property type="term" value="P:resolution of meiotic recombination intermediates"/>
    <property type="evidence" value="ECO:0007669"/>
    <property type="project" value="TreeGrafter"/>
</dbReference>
<comment type="cofactor">
    <cofactor evidence="2">
        <name>Mg(2+)</name>
        <dbReference type="ChEBI" id="CHEBI:18420"/>
    </cofactor>
</comment>
<keyword evidence="2" id="KW-0255">Endonuclease</keyword>
<dbReference type="OrthoDB" id="5963188at2759"/>
<keyword evidence="2" id="KW-0540">Nuclease</keyword>
<dbReference type="InterPro" id="IPR033309">
    <property type="entry name" value="Mus81"/>
</dbReference>
<dbReference type="InterPro" id="IPR006166">
    <property type="entry name" value="ERCC4_domain"/>
</dbReference>
<dbReference type="EC" id="3.1.22.-" evidence="2"/>
<keyword evidence="2" id="KW-0227">DNA damage</keyword>
<comment type="subunit">
    <text evidence="2">Interacts with EME1.</text>
</comment>
<name>A0A0S4JS29_BODSA</name>
<organism evidence="5 6">
    <name type="scientific">Bodo saltans</name>
    <name type="common">Flagellated protozoan</name>
    <dbReference type="NCBI Taxonomy" id="75058"/>
    <lineage>
        <taxon>Eukaryota</taxon>
        <taxon>Discoba</taxon>
        <taxon>Euglenozoa</taxon>
        <taxon>Kinetoplastea</taxon>
        <taxon>Metakinetoplastina</taxon>
        <taxon>Eubodonida</taxon>
        <taxon>Bodonidae</taxon>
        <taxon>Bodo</taxon>
    </lineage>
</organism>
<dbReference type="GO" id="GO:0000727">
    <property type="term" value="P:double-strand break repair via break-induced replication"/>
    <property type="evidence" value="ECO:0007669"/>
    <property type="project" value="UniProtKB-UniRule"/>
</dbReference>